<dbReference type="InterPro" id="IPR029760">
    <property type="entry name" value="GPX_CS"/>
</dbReference>
<evidence type="ECO:0000256" key="2">
    <source>
        <dbReference type="ARBA" id="ARBA00022559"/>
    </source>
</evidence>
<evidence type="ECO:0000256" key="3">
    <source>
        <dbReference type="ARBA" id="ARBA00023002"/>
    </source>
</evidence>
<dbReference type="SUPFAM" id="SSF52833">
    <property type="entry name" value="Thioredoxin-like"/>
    <property type="match status" value="1"/>
</dbReference>
<name>A0A8D9BCA7_9HEMI</name>
<proteinExistence type="inferred from homology"/>
<dbReference type="Pfam" id="PF00255">
    <property type="entry name" value="GSHPx"/>
    <property type="match status" value="1"/>
</dbReference>
<keyword evidence="3 4" id="KW-0560">Oxidoreductase</keyword>
<evidence type="ECO:0000256" key="4">
    <source>
        <dbReference type="RuleBase" id="RU000499"/>
    </source>
</evidence>
<dbReference type="Gene3D" id="3.40.30.10">
    <property type="entry name" value="Glutaredoxin"/>
    <property type="match status" value="1"/>
</dbReference>
<dbReference type="PANTHER" id="PTHR11592">
    <property type="entry name" value="GLUTATHIONE PEROXIDASE"/>
    <property type="match status" value="1"/>
</dbReference>
<dbReference type="EMBL" id="HBUF01628187">
    <property type="protein sequence ID" value="CAG6782584.1"/>
    <property type="molecule type" value="Transcribed_RNA"/>
</dbReference>
<evidence type="ECO:0000313" key="5">
    <source>
        <dbReference type="EMBL" id="CAG6782584.1"/>
    </source>
</evidence>
<protein>
    <recommendedName>
        <fullName evidence="4">Glutathione peroxidase</fullName>
    </recommendedName>
</protein>
<organism evidence="5">
    <name type="scientific">Cacopsylla melanoneura</name>
    <dbReference type="NCBI Taxonomy" id="428564"/>
    <lineage>
        <taxon>Eukaryota</taxon>
        <taxon>Metazoa</taxon>
        <taxon>Ecdysozoa</taxon>
        <taxon>Arthropoda</taxon>
        <taxon>Hexapoda</taxon>
        <taxon>Insecta</taxon>
        <taxon>Pterygota</taxon>
        <taxon>Neoptera</taxon>
        <taxon>Paraneoptera</taxon>
        <taxon>Hemiptera</taxon>
        <taxon>Sternorrhyncha</taxon>
        <taxon>Psylloidea</taxon>
        <taxon>Psyllidae</taxon>
        <taxon>Psyllinae</taxon>
        <taxon>Cacopsylla</taxon>
    </lineage>
</organism>
<comment type="similarity">
    <text evidence="1 4">Belongs to the glutathione peroxidase family.</text>
</comment>
<evidence type="ECO:0000256" key="1">
    <source>
        <dbReference type="ARBA" id="ARBA00006926"/>
    </source>
</evidence>
<dbReference type="InterPro" id="IPR000889">
    <property type="entry name" value="Glutathione_peroxidase"/>
</dbReference>
<dbReference type="PANTHER" id="PTHR11592:SF81">
    <property type="entry name" value="GLUTATHIONE PEROXIDASE"/>
    <property type="match status" value="1"/>
</dbReference>
<accession>A0A8D9BCA7</accession>
<dbReference type="PROSITE" id="PS00763">
    <property type="entry name" value="GLUTATHIONE_PEROXID_2"/>
    <property type="match status" value="1"/>
</dbReference>
<keyword evidence="2 4" id="KW-0575">Peroxidase</keyword>
<reference evidence="5" key="1">
    <citation type="submission" date="2021-05" db="EMBL/GenBank/DDBJ databases">
        <authorList>
            <person name="Alioto T."/>
            <person name="Alioto T."/>
            <person name="Gomez Garrido J."/>
        </authorList>
    </citation>
    <scope>NUCLEOTIDE SEQUENCE</scope>
</reference>
<dbReference type="GO" id="GO:0006979">
    <property type="term" value="P:response to oxidative stress"/>
    <property type="evidence" value="ECO:0007669"/>
    <property type="project" value="InterPro"/>
</dbReference>
<dbReference type="AlphaFoldDB" id="A0A8D9BCA7"/>
<dbReference type="PROSITE" id="PS51355">
    <property type="entry name" value="GLUTATHIONE_PEROXID_3"/>
    <property type="match status" value="1"/>
</dbReference>
<sequence>MKALQAKYGHEEFEVLAFPCNQFRLQEPGSNGTEIMNSVRWVRPGNNFNPGFQFFNKIQVNGEYEHPLYTFMKNSCPPTRDGYRSPITDLYYKPILVSDVRWNFEKFLIDHRGKPIYRFDATTSPTDTERFIVEALQIARVDRNDLGTDTGYGGDMEHFRGYNKRPRLNGQNHL</sequence>
<dbReference type="PRINTS" id="PR01011">
    <property type="entry name" value="GLUTPROXDASE"/>
</dbReference>
<dbReference type="GO" id="GO:0004602">
    <property type="term" value="F:glutathione peroxidase activity"/>
    <property type="evidence" value="ECO:0007669"/>
    <property type="project" value="TreeGrafter"/>
</dbReference>
<dbReference type="InterPro" id="IPR036249">
    <property type="entry name" value="Thioredoxin-like_sf"/>
</dbReference>